<evidence type="ECO:0000256" key="6">
    <source>
        <dbReference type="ARBA" id="ARBA00023015"/>
    </source>
</evidence>
<feature type="binding site" evidence="12">
    <location>
        <position position="62"/>
    </location>
    <ligand>
        <name>Zn(2+)</name>
        <dbReference type="ChEBI" id="CHEBI:29105"/>
    </ligand>
</feature>
<feature type="domain" description="C2H2-type" evidence="13">
    <location>
        <begin position="868"/>
        <end position="895"/>
    </location>
</feature>
<dbReference type="SMART" id="SM00868">
    <property type="entry name" value="zf-AD"/>
    <property type="match status" value="1"/>
</dbReference>
<keyword evidence="3" id="KW-0677">Repeat</keyword>
<dbReference type="SUPFAM" id="SSF57667">
    <property type="entry name" value="beta-beta-alpha zinc fingers"/>
    <property type="match status" value="3"/>
</dbReference>
<dbReference type="PROSITE" id="PS50157">
    <property type="entry name" value="ZINC_FINGER_C2H2_2"/>
    <property type="match status" value="5"/>
</dbReference>
<name>A0A6P8YCB5_THRPL</name>
<dbReference type="KEGG" id="tpal:117640990"/>
<dbReference type="RefSeq" id="XP_034233961.1">
    <property type="nucleotide sequence ID" value="XM_034378070.1"/>
</dbReference>
<feature type="domain" description="C2H2-type" evidence="13">
    <location>
        <begin position="953"/>
        <end position="980"/>
    </location>
</feature>
<evidence type="ECO:0000256" key="4">
    <source>
        <dbReference type="ARBA" id="ARBA00022771"/>
    </source>
</evidence>
<keyword evidence="4 11" id="KW-0863">Zinc-finger</keyword>
<dbReference type="InParanoid" id="A0A6P8YCB5"/>
<dbReference type="InterPro" id="IPR013087">
    <property type="entry name" value="Znf_C2H2_type"/>
</dbReference>
<gene>
    <name evidence="16" type="primary">LOC117640990</name>
</gene>
<dbReference type="PANTHER" id="PTHR24388">
    <property type="entry name" value="ZINC FINGER PROTEIN"/>
    <property type="match status" value="1"/>
</dbReference>
<accession>A0A6P8YCB5</accession>
<comment type="subcellular location">
    <subcellularLocation>
        <location evidence="1">Nucleus</location>
    </subcellularLocation>
</comment>
<evidence type="ECO:0000256" key="8">
    <source>
        <dbReference type="ARBA" id="ARBA00023163"/>
    </source>
</evidence>
<keyword evidence="7" id="KW-0238">DNA-binding</keyword>
<reference evidence="16" key="1">
    <citation type="submission" date="2025-08" db="UniProtKB">
        <authorList>
            <consortium name="RefSeq"/>
        </authorList>
    </citation>
    <scope>IDENTIFICATION</scope>
    <source>
        <tissue evidence="16">Total insect</tissue>
    </source>
</reference>
<keyword evidence="2 12" id="KW-0479">Metal-binding</keyword>
<evidence type="ECO:0000256" key="12">
    <source>
        <dbReference type="PROSITE-ProRule" id="PRU01263"/>
    </source>
</evidence>
<proteinExistence type="inferred from homology"/>
<dbReference type="SMART" id="SM00355">
    <property type="entry name" value="ZnF_C2H2"/>
    <property type="match status" value="7"/>
</dbReference>
<dbReference type="Pfam" id="PF13912">
    <property type="entry name" value="zf-C2H2_6"/>
    <property type="match status" value="1"/>
</dbReference>
<dbReference type="OrthoDB" id="2687452at2759"/>
<feature type="binding site" evidence="12">
    <location>
        <position position="13"/>
    </location>
    <ligand>
        <name>Zn(2+)</name>
        <dbReference type="ChEBI" id="CHEBI:29105"/>
    </ligand>
</feature>
<dbReference type="PROSITE" id="PS51915">
    <property type="entry name" value="ZAD"/>
    <property type="match status" value="1"/>
</dbReference>
<dbReference type="Proteomes" id="UP000515158">
    <property type="component" value="Unplaced"/>
</dbReference>
<dbReference type="InterPro" id="IPR012934">
    <property type="entry name" value="Znf_AD"/>
</dbReference>
<dbReference type="PANTHER" id="PTHR24388:SF54">
    <property type="entry name" value="PROTEIN ESCARGOT"/>
    <property type="match status" value="1"/>
</dbReference>
<evidence type="ECO:0000256" key="1">
    <source>
        <dbReference type="ARBA" id="ARBA00004123"/>
    </source>
</evidence>
<keyword evidence="6" id="KW-0805">Transcription regulation</keyword>
<dbReference type="GeneID" id="117640990"/>
<comment type="similarity">
    <text evidence="10">Belongs to the snail C2H2-type zinc-finger protein family.</text>
</comment>
<dbReference type="Gene3D" id="3.40.1800.20">
    <property type="match status" value="1"/>
</dbReference>
<evidence type="ECO:0000259" key="14">
    <source>
        <dbReference type="PROSITE" id="PS51915"/>
    </source>
</evidence>
<evidence type="ECO:0000256" key="9">
    <source>
        <dbReference type="ARBA" id="ARBA00023242"/>
    </source>
</evidence>
<sequence length="1048" mass="116584">MQELVQEGLSNLCRLCGEDDRECFDLFDDERQEEELLFKIEQSVRIAITQGDGLPTGICTLCHDKLTGYATFYQQCHDTQDRLQEFLSIECAMQKSIQGNQDEEATNDDDYDHDDEHNYEAETEEVYYYEEEGPDNGVEDMEVVEAVEAGAVEEADESYMITEIDQDNTEERSVASNCNDKEERSVIAKDPEPLHPSLPQLHLYESVDNEDQTALENSLGISIFGDSEKNSPTFRKEMDVLLCGETDSQPTVSQLSCCSEPQPLTSPNFNLQGEEFSLDQGGSIHMNGFPLPEDQQLPLLKSIAEKETIKESAALTSTSIETRPGSDNLVVGDVGPVITQLQTPVKDVSVDPQFEKLMNSQLFSSQFENPASKEAYVSLTENPSAIESYVPHLQKPLLSQSCTPSINVGNQGIGSICCDPSIRCNSVPEVENKDLNDSATILSVNASIVGAVGEIKFQRNMGGVKIVFPPTTAEKNISFDDLINLFSHNEVRQAFCAESKEEDIIQQLVQQGLGSEGVTPSGRASSLSQTSSLDLPNSLLSPMSSVCDSWSWEISQLLNGDENSNDGGGNRSELNTPVVNLPTRRVDPCNFETPMQFVSLPSTVPVVKNSSGHVSDSFDSTRNISTSEQMNVKFTGNFESPICSIPISSSLSLPGSGHFGIASESDQMNGGGRFSIPTHLNEVKLSSSECVNMNMPQRVFTPLQVQIPEELDSAVRMSRTLNSCNTYFEELSLGISPVLDLDPNVATVRVSCPPTENSQHSLFKRELGIITPIQTVEHAQRSDKASALVNSSDSGSKDVDCDIKEVSVDIIIDDGKTNWLKLLPDPTDEFIKKVSHKCFKCHICSKSFRFKFQVQRHIKTNHSTEKPYICAVCGATFSIKYYLTRHMKVHDSNNKFKCKDCNREFTRRYQLLEHEQSHKGLPRLKCDLCEKMFSSKSAFNVHRSICPLSMQSYICDICGKTYAGLTALNHHRMRHEPFKKFKCTMCESSFHTHWQLVKHTKRHASQGLYLCRYCSLAFNTTTNLKKHTAKCPALTVNKVAKDLSTKTD</sequence>
<evidence type="ECO:0000313" key="15">
    <source>
        <dbReference type="Proteomes" id="UP000515158"/>
    </source>
</evidence>
<keyword evidence="5 12" id="KW-0862">Zinc</keyword>
<dbReference type="FunFam" id="3.30.160.60:FF:000099">
    <property type="entry name" value="Zinc finger protein 79"/>
    <property type="match status" value="1"/>
</dbReference>
<dbReference type="GO" id="GO:0005634">
    <property type="term" value="C:nucleus"/>
    <property type="evidence" value="ECO:0007669"/>
    <property type="project" value="UniProtKB-SubCell"/>
</dbReference>
<evidence type="ECO:0000256" key="10">
    <source>
        <dbReference type="ARBA" id="ARBA00037948"/>
    </source>
</evidence>
<dbReference type="InterPro" id="IPR036236">
    <property type="entry name" value="Znf_C2H2_sf"/>
</dbReference>
<dbReference type="GO" id="GO:0008270">
    <property type="term" value="F:zinc ion binding"/>
    <property type="evidence" value="ECO:0007669"/>
    <property type="project" value="UniProtKB-UniRule"/>
</dbReference>
<dbReference type="GO" id="GO:0000981">
    <property type="term" value="F:DNA-binding transcription factor activity, RNA polymerase II-specific"/>
    <property type="evidence" value="ECO:0007669"/>
    <property type="project" value="TreeGrafter"/>
</dbReference>
<feature type="binding site" evidence="12">
    <location>
        <position position="59"/>
    </location>
    <ligand>
        <name>Zn(2+)</name>
        <dbReference type="ChEBI" id="CHEBI:29105"/>
    </ligand>
</feature>
<keyword evidence="9" id="KW-0539">Nucleus</keyword>
<evidence type="ECO:0000313" key="16">
    <source>
        <dbReference type="RefSeq" id="XP_034233961.1"/>
    </source>
</evidence>
<organism evidence="16">
    <name type="scientific">Thrips palmi</name>
    <name type="common">Melon thrips</name>
    <dbReference type="NCBI Taxonomy" id="161013"/>
    <lineage>
        <taxon>Eukaryota</taxon>
        <taxon>Metazoa</taxon>
        <taxon>Ecdysozoa</taxon>
        <taxon>Arthropoda</taxon>
        <taxon>Hexapoda</taxon>
        <taxon>Insecta</taxon>
        <taxon>Pterygota</taxon>
        <taxon>Neoptera</taxon>
        <taxon>Paraneoptera</taxon>
        <taxon>Thysanoptera</taxon>
        <taxon>Terebrantia</taxon>
        <taxon>Thripoidea</taxon>
        <taxon>Thripidae</taxon>
        <taxon>Thrips</taxon>
    </lineage>
</organism>
<protein>
    <submittedName>
        <fullName evidence="16">Uncharacterized protein LOC117640990 isoform X1</fullName>
    </submittedName>
</protein>
<keyword evidence="8" id="KW-0804">Transcription</keyword>
<dbReference type="Pfam" id="PF00096">
    <property type="entry name" value="zf-C2H2"/>
    <property type="match status" value="3"/>
</dbReference>
<dbReference type="SUPFAM" id="SSF57716">
    <property type="entry name" value="Glucocorticoid receptor-like (DNA-binding domain)"/>
    <property type="match status" value="1"/>
</dbReference>
<dbReference type="Pfam" id="PF07776">
    <property type="entry name" value="zf-AD"/>
    <property type="match status" value="1"/>
</dbReference>
<evidence type="ECO:0000256" key="5">
    <source>
        <dbReference type="ARBA" id="ARBA00022833"/>
    </source>
</evidence>
<feature type="domain" description="C2H2-type" evidence="13">
    <location>
        <begin position="896"/>
        <end position="923"/>
    </location>
</feature>
<dbReference type="AlphaFoldDB" id="A0A6P8YCB5"/>
<dbReference type="PROSITE" id="PS00028">
    <property type="entry name" value="ZINC_FINGER_C2H2_1"/>
    <property type="match status" value="5"/>
</dbReference>
<evidence type="ECO:0000259" key="13">
    <source>
        <dbReference type="PROSITE" id="PS50157"/>
    </source>
</evidence>
<evidence type="ECO:0000256" key="11">
    <source>
        <dbReference type="PROSITE-ProRule" id="PRU00042"/>
    </source>
</evidence>
<dbReference type="Gene3D" id="3.30.160.60">
    <property type="entry name" value="Classic Zinc Finger"/>
    <property type="match status" value="4"/>
</dbReference>
<evidence type="ECO:0000256" key="2">
    <source>
        <dbReference type="ARBA" id="ARBA00022723"/>
    </source>
</evidence>
<evidence type="ECO:0000256" key="7">
    <source>
        <dbReference type="ARBA" id="ARBA00023125"/>
    </source>
</evidence>
<dbReference type="GO" id="GO:0000978">
    <property type="term" value="F:RNA polymerase II cis-regulatory region sequence-specific DNA binding"/>
    <property type="evidence" value="ECO:0007669"/>
    <property type="project" value="TreeGrafter"/>
</dbReference>
<feature type="domain" description="ZAD" evidence="14">
    <location>
        <begin position="11"/>
        <end position="86"/>
    </location>
</feature>
<dbReference type="InterPro" id="IPR050527">
    <property type="entry name" value="Snail/Krueppel_Znf"/>
</dbReference>
<feature type="domain" description="C2H2-type" evidence="13">
    <location>
        <begin position="981"/>
        <end position="1008"/>
    </location>
</feature>
<keyword evidence="15" id="KW-1185">Reference proteome</keyword>
<evidence type="ECO:0000256" key="3">
    <source>
        <dbReference type="ARBA" id="ARBA00022737"/>
    </source>
</evidence>
<feature type="binding site" evidence="12">
    <location>
        <position position="16"/>
    </location>
    <ligand>
        <name>Zn(2+)</name>
        <dbReference type="ChEBI" id="CHEBI:29105"/>
    </ligand>
</feature>
<feature type="domain" description="C2H2-type" evidence="13">
    <location>
        <begin position="839"/>
        <end position="867"/>
    </location>
</feature>